<protein>
    <submittedName>
        <fullName evidence="5">cAMP-binding domain of CRP or a regulatory subunit of cAMP-dependent protein kinases</fullName>
    </submittedName>
</protein>
<dbReference type="RefSeq" id="WP_092845729.1">
    <property type="nucleotide sequence ID" value="NZ_FOPY01000006.1"/>
</dbReference>
<evidence type="ECO:0000256" key="1">
    <source>
        <dbReference type="ARBA" id="ARBA00023015"/>
    </source>
</evidence>
<dbReference type="InterPro" id="IPR012318">
    <property type="entry name" value="HTH_CRP"/>
</dbReference>
<dbReference type="InterPro" id="IPR036390">
    <property type="entry name" value="WH_DNA-bd_sf"/>
</dbReference>
<dbReference type="GO" id="GO:0005829">
    <property type="term" value="C:cytosol"/>
    <property type="evidence" value="ECO:0007669"/>
    <property type="project" value="TreeGrafter"/>
</dbReference>
<keyword evidence="3" id="KW-0804">Transcription</keyword>
<accession>A0A1I3BBY8</accession>
<dbReference type="GO" id="GO:0003677">
    <property type="term" value="F:DNA binding"/>
    <property type="evidence" value="ECO:0007669"/>
    <property type="project" value="UniProtKB-KW"/>
</dbReference>
<name>A0A1I3BBY8_9GAMM</name>
<dbReference type="InterPro" id="IPR000595">
    <property type="entry name" value="cNMP-bd_dom"/>
</dbReference>
<evidence type="ECO:0000313" key="5">
    <source>
        <dbReference type="EMBL" id="SFH59616.1"/>
    </source>
</evidence>
<dbReference type="Pfam" id="PF13545">
    <property type="entry name" value="HTH_Crp_2"/>
    <property type="match status" value="1"/>
</dbReference>
<dbReference type="Gene3D" id="1.10.10.10">
    <property type="entry name" value="Winged helix-like DNA-binding domain superfamily/Winged helix DNA-binding domain"/>
    <property type="match status" value="1"/>
</dbReference>
<evidence type="ECO:0000313" key="6">
    <source>
        <dbReference type="Proteomes" id="UP000199040"/>
    </source>
</evidence>
<keyword evidence="5" id="KW-0418">Kinase</keyword>
<gene>
    <name evidence="5" type="ORF">SAMN04487959_106114</name>
</gene>
<keyword evidence="5" id="KW-0808">Transferase</keyword>
<dbReference type="STRING" id="442341.SAMN04487959_106114"/>
<evidence type="ECO:0000256" key="3">
    <source>
        <dbReference type="ARBA" id="ARBA00023163"/>
    </source>
</evidence>
<dbReference type="GO" id="GO:0003700">
    <property type="term" value="F:DNA-binding transcription factor activity"/>
    <property type="evidence" value="ECO:0007669"/>
    <property type="project" value="TreeGrafter"/>
</dbReference>
<keyword evidence="6" id="KW-1185">Reference proteome</keyword>
<reference evidence="5 6" key="1">
    <citation type="submission" date="2016-10" db="EMBL/GenBank/DDBJ databases">
        <authorList>
            <person name="de Groot N.N."/>
        </authorList>
    </citation>
    <scope>NUCLEOTIDE SEQUENCE [LARGE SCALE GENOMIC DNA]</scope>
    <source>
        <strain evidence="5 6">CGMCC 1.6848</strain>
    </source>
</reference>
<dbReference type="CDD" id="cd00038">
    <property type="entry name" value="CAP_ED"/>
    <property type="match status" value="1"/>
</dbReference>
<dbReference type="SUPFAM" id="SSF46785">
    <property type="entry name" value="Winged helix' DNA-binding domain"/>
    <property type="match status" value="1"/>
</dbReference>
<evidence type="ECO:0000259" key="4">
    <source>
        <dbReference type="PROSITE" id="PS51063"/>
    </source>
</evidence>
<keyword evidence="2" id="KW-0238">DNA-binding</keyword>
<dbReference type="InterPro" id="IPR014710">
    <property type="entry name" value="RmlC-like_jellyroll"/>
</dbReference>
<dbReference type="InterPro" id="IPR036388">
    <property type="entry name" value="WH-like_DNA-bd_sf"/>
</dbReference>
<organism evidence="5 6">
    <name type="scientific">Modicisalibacter xianhensis</name>
    <dbReference type="NCBI Taxonomy" id="442341"/>
    <lineage>
        <taxon>Bacteria</taxon>
        <taxon>Pseudomonadati</taxon>
        <taxon>Pseudomonadota</taxon>
        <taxon>Gammaproteobacteria</taxon>
        <taxon>Oceanospirillales</taxon>
        <taxon>Halomonadaceae</taxon>
        <taxon>Modicisalibacter</taxon>
    </lineage>
</organism>
<dbReference type="PANTHER" id="PTHR24567:SF26">
    <property type="entry name" value="REGULATORY PROTEIN YEIL"/>
    <property type="match status" value="1"/>
</dbReference>
<sequence length="264" mass="29509">MLGQDENLAQSNGLPLLPGSLQADLLEAIEAPAITVKKKHLLWQAGSEPSMLYMLQSGWAYTYQARDGKPVNVIDVFIPGDLMGIRDASLPRHTTTAAMLTDGTVSALTKHQLQRLFERSPVLAMEIHSHAVRQQEVLTNRLVSVLGNDARCRIAHFIVEIYSRLKEVYRHVGTDFTFPLLQKHISLALGLTHVHVSRLLKELEEQGIIRKTRRYLEVLDMERLAEMARYPLDATTDTDMGNALHVQSVAQDQQVGVSAQKTQA</sequence>
<dbReference type="Gene3D" id="2.60.120.10">
    <property type="entry name" value="Jelly Rolls"/>
    <property type="match status" value="1"/>
</dbReference>
<dbReference type="SMART" id="SM00419">
    <property type="entry name" value="HTH_CRP"/>
    <property type="match status" value="1"/>
</dbReference>
<proteinExistence type="predicted"/>
<dbReference type="PROSITE" id="PS51063">
    <property type="entry name" value="HTH_CRP_2"/>
    <property type="match status" value="1"/>
</dbReference>
<dbReference type="AlphaFoldDB" id="A0A1I3BBY8"/>
<evidence type="ECO:0000256" key="2">
    <source>
        <dbReference type="ARBA" id="ARBA00023125"/>
    </source>
</evidence>
<feature type="domain" description="HTH crp-type" evidence="4">
    <location>
        <begin position="148"/>
        <end position="222"/>
    </location>
</feature>
<dbReference type="PANTHER" id="PTHR24567">
    <property type="entry name" value="CRP FAMILY TRANSCRIPTIONAL REGULATORY PROTEIN"/>
    <property type="match status" value="1"/>
</dbReference>
<dbReference type="SUPFAM" id="SSF51206">
    <property type="entry name" value="cAMP-binding domain-like"/>
    <property type="match status" value="1"/>
</dbReference>
<dbReference type="EMBL" id="FOPY01000006">
    <property type="protein sequence ID" value="SFH59616.1"/>
    <property type="molecule type" value="Genomic_DNA"/>
</dbReference>
<dbReference type="Pfam" id="PF00027">
    <property type="entry name" value="cNMP_binding"/>
    <property type="match status" value="1"/>
</dbReference>
<keyword evidence="1" id="KW-0805">Transcription regulation</keyword>
<dbReference type="GO" id="GO:0016301">
    <property type="term" value="F:kinase activity"/>
    <property type="evidence" value="ECO:0007669"/>
    <property type="project" value="UniProtKB-KW"/>
</dbReference>
<dbReference type="InterPro" id="IPR018490">
    <property type="entry name" value="cNMP-bd_dom_sf"/>
</dbReference>
<dbReference type="Proteomes" id="UP000199040">
    <property type="component" value="Unassembled WGS sequence"/>
</dbReference>
<dbReference type="InterPro" id="IPR050397">
    <property type="entry name" value="Env_Response_Regulators"/>
</dbReference>